<gene>
    <name evidence="2" type="ORF">SAMN05444320_11312</name>
</gene>
<keyword evidence="3" id="KW-1185">Reference proteome</keyword>
<protein>
    <submittedName>
        <fullName evidence="2">Uncharacterized protein</fullName>
    </submittedName>
</protein>
<dbReference type="OrthoDB" id="4846903at2"/>
<proteinExistence type="predicted"/>
<dbReference type="RefSeq" id="WP_143174434.1">
    <property type="nucleotide sequence ID" value="NZ_FQVN01000013.1"/>
</dbReference>
<sequence length="733" mass="79181">MTDPLQITFYDRLSPAATAGVYTIRAEQCLTRDDVDFTASDPLPVVEQQFEIRAVRFVLDDSSVHAHYPPSGSHGDYGSTLPHITLNRAILPWERELSGTLVVARAPWLALLVFAAGELPDDPDGKGLTRTRTVDALRHPEETDILGPDLSDEGITPGIAASTCQTIDVPAPLFTAVVPREAELSYLAHLREVRTAPQRTRNGEILTEGDYAVLAANRFPRPAGAYAVHLVSLEGFIGLLGPDQLPSHINTVRLCALRSWSFVSDPHGQLDAPGLLRRLAEPGRGDPENLALRLPHEAGSTDPGAAERHARERLRLGYTPVTYRVRSGEVTFGWYRGPFTPLVPQPVPEVRRGGPHTTADHALIYDPEHGVFDVSYAAAWTLGRALALADPTYTEEMTRVRREVAGMAARMMAMGGDPERAGLDPDAARGNAWRTVADEGFGRSLVDALRQPPVAGSTPMTVRRERLSRHSAHALMADPHRQRLLTAAATTRAPTLPGWLEGLALLHHVPFGYLVPHPAMLPPESLRLFHVDPTWIAALLAGAQDIGVHTSLDVLAHPAVRAGTAAARGASPPVSGVLIRSALVRAWPEFDLVATVRGRQVGELRRAQPAEDVLLCLFDAVPDEIVIREPGQGIHFGVDDGDVISLRDLTPGPNLGFPLGRHFPAEGAISDHYLRDARSGRAVLNLCDAGGLVSDLADVVAPDGLTPRAFALQLVNAPVEQRITTEVEEAKAP</sequence>
<dbReference type="EMBL" id="FQVN01000013">
    <property type="protein sequence ID" value="SHG72984.1"/>
    <property type="molecule type" value="Genomic_DNA"/>
</dbReference>
<evidence type="ECO:0000313" key="2">
    <source>
        <dbReference type="EMBL" id="SHG72984.1"/>
    </source>
</evidence>
<dbReference type="Proteomes" id="UP000184501">
    <property type="component" value="Unassembled WGS sequence"/>
</dbReference>
<feature type="region of interest" description="Disordered" evidence="1">
    <location>
        <begin position="286"/>
        <end position="308"/>
    </location>
</feature>
<accession>A0A1M5M6R4</accession>
<dbReference type="STRING" id="2017.SAMN05444320_11312"/>
<organism evidence="2 3">
    <name type="scientific">Streptoalloteichus hindustanus</name>
    <dbReference type="NCBI Taxonomy" id="2017"/>
    <lineage>
        <taxon>Bacteria</taxon>
        <taxon>Bacillati</taxon>
        <taxon>Actinomycetota</taxon>
        <taxon>Actinomycetes</taxon>
        <taxon>Pseudonocardiales</taxon>
        <taxon>Pseudonocardiaceae</taxon>
        <taxon>Streptoalloteichus</taxon>
    </lineage>
</organism>
<reference evidence="2 3" key="1">
    <citation type="submission" date="2016-11" db="EMBL/GenBank/DDBJ databases">
        <authorList>
            <person name="Jaros S."/>
            <person name="Januszkiewicz K."/>
            <person name="Wedrychowicz H."/>
        </authorList>
    </citation>
    <scope>NUCLEOTIDE SEQUENCE [LARGE SCALE GENOMIC DNA]</scope>
    <source>
        <strain evidence="2 3">DSM 44523</strain>
    </source>
</reference>
<evidence type="ECO:0000256" key="1">
    <source>
        <dbReference type="SAM" id="MobiDB-lite"/>
    </source>
</evidence>
<name>A0A1M5M6R4_STRHI</name>
<evidence type="ECO:0000313" key="3">
    <source>
        <dbReference type="Proteomes" id="UP000184501"/>
    </source>
</evidence>
<dbReference type="AlphaFoldDB" id="A0A1M5M6R4"/>